<dbReference type="GO" id="GO:0005737">
    <property type="term" value="C:cytoplasm"/>
    <property type="evidence" value="ECO:0007669"/>
    <property type="project" value="UniProtKB-SubCell"/>
</dbReference>
<dbReference type="GO" id="GO:0000287">
    <property type="term" value="F:magnesium ion binding"/>
    <property type="evidence" value="ECO:0007669"/>
    <property type="project" value="UniProtKB-UniRule"/>
</dbReference>
<dbReference type="GO" id="GO:0051301">
    <property type="term" value="P:cell division"/>
    <property type="evidence" value="ECO:0007669"/>
    <property type="project" value="UniProtKB-KW"/>
</dbReference>
<dbReference type="Gene3D" id="3.90.190.20">
    <property type="entry name" value="Mur ligase, C-terminal domain"/>
    <property type="match status" value="1"/>
</dbReference>
<feature type="binding site" evidence="7">
    <location>
        <position position="455"/>
    </location>
    <ligand>
        <name>meso-2,6-diaminopimelate</name>
        <dbReference type="ChEBI" id="CHEBI:57791"/>
    </ligand>
</feature>
<feature type="modified residue" description="N6-carboxylysine" evidence="7">
    <location>
        <position position="220"/>
    </location>
</feature>
<keyword evidence="5 7" id="KW-0131">Cell cycle</keyword>
<evidence type="ECO:0000256" key="8">
    <source>
        <dbReference type="RuleBase" id="RU004135"/>
    </source>
</evidence>
<keyword evidence="7" id="KW-0963">Cytoplasm</keyword>
<dbReference type="InterPro" id="IPR005761">
    <property type="entry name" value="UDP-N-AcMur-Glu-dNH2Pim_ligase"/>
</dbReference>
<dbReference type="GO" id="GO:0008360">
    <property type="term" value="P:regulation of cell shape"/>
    <property type="evidence" value="ECO:0007669"/>
    <property type="project" value="UniProtKB-KW"/>
</dbReference>
<feature type="binding site" evidence="7">
    <location>
        <position position="30"/>
    </location>
    <ligand>
        <name>UDP-N-acetyl-alpha-D-muramoyl-L-alanyl-D-glutamate</name>
        <dbReference type="ChEBI" id="CHEBI:83900"/>
    </ligand>
</feature>
<dbReference type="Pfam" id="PF08245">
    <property type="entry name" value="Mur_ligase_M"/>
    <property type="match status" value="1"/>
</dbReference>
<reference evidence="12" key="2">
    <citation type="journal article" date="2021" name="PeerJ">
        <title>Extensive microbial diversity within the chicken gut microbiome revealed by metagenomics and culture.</title>
        <authorList>
            <person name="Gilroy R."/>
            <person name="Ravi A."/>
            <person name="Getino M."/>
            <person name="Pursley I."/>
            <person name="Horton D.L."/>
            <person name="Alikhan N.F."/>
            <person name="Baker D."/>
            <person name="Gharbi K."/>
            <person name="Hall N."/>
            <person name="Watson M."/>
            <person name="Adriaenssens E.M."/>
            <person name="Foster-Nyarko E."/>
            <person name="Jarju S."/>
            <person name="Secka A."/>
            <person name="Antonio M."/>
            <person name="Oren A."/>
            <person name="Chaudhuri R.R."/>
            <person name="La Ragione R."/>
            <person name="Hildebrand F."/>
            <person name="Pallen M.J."/>
        </authorList>
    </citation>
    <scope>NUCLEOTIDE SEQUENCE</scope>
    <source>
        <strain evidence="12">G3-4614</strain>
    </source>
</reference>
<keyword evidence="7 12" id="KW-0436">Ligase</keyword>
<feature type="short sequence motif" description="Meso-diaminopimelate recognition motif" evidence="7">
    <location>
        <begin position="402"/>
        <end position="405"/>
    </location>
</feature>
<dbReference type="SUPFAM" id="SSF53623">
    <property type="entry name" value="MurD-like peptide ligases, catalytic domain"/>
    <property type="match status" value="1"/>
</dbReference>
<evidence type="ECO:0000256" key="6">
    <source>
        <dbReference type="ARBA" id="ARBA00023316"/>
    </source>
</evidence>
<evidence type="ECO:0000256" key="1">
    <source>
        <dbReference type="ARBA" id="ARBA00005898"/>
    </source>
</evidence>
<proteinExistence type="inferred from homology"/>
<dbReference type="Proteomes" id="UP000823636">
    <property type="component" value="Unassembled WGS sequence"/>
</dbReference>
<organism evidence="12 13">
    <name type="scientific">Candidatus Caccoplasma merdipullorum</name>
    <dbReference type="NCBI Taxonomy" id="2840718"/>
    <lineage>
        <taxon>Bacteria</taxon>
        <taxon>Pseudomonadati</taxon>
        <taxon>Bacteroidota</taxon>
        <taxon>Bacteroidia</taxon>
        <taxon>Bacteroidales</taxon>
        <taxon>Bacteroidaceae</taxon>
        <taxon>Bacteroidaceae incertae sedis</taxon>
        <taxon>Candidatus Caccoplasma</taxon>
    </lineage>
</organism>
<dbReference type="Gene3D" id="3.40.1190.10">
    <property type="entry name" value="Mur-like, catalytic domain"/>
    <property type="match status" value="1"/>
</dbReference>
<dbReference type="NCBIfam" id="NF001126">
    <property type="entry name" value="PRK00139.1-4"/>
    <property type="match status" value="1"/>
</dbReference>
<keyword evidence="3 7" id="KW-0133">Cell shape</keyword>
<dbReference type="GO" id="GO:0005524">
    <property type="term" value="F:ATP binding"/>
    <property type="evidence" value="ECO:0007669"/>
    <property type="project" value="UniProtKB-UniRule"/>
</dbReference>
<comment type="caution">
    <text evidence="12">The sequence shown here is derived from an EMBL/GenBank/DDBJ whole genome shotgun (WGS) entry which is preliminary data.</text>
</comment>
<evidence type="ECO:0000313" key="12">
    <source>
        <dbReference type="EMBL" id="MBO8437393.1"/>
    </source>
</evidence>
<comment type="PTM">
    <text evidence="7">Carboxylation is probably crucial for Mg(2+) binding and, consequently, for the gamma-phosphate positioning of ATP.</text>
</comment>
<comment type="catalytic activity">
    <reaction evidence="7">
        <text>UDP-N-acetyl-alpha-D-muramoyl-L-alanyl-D-glutamate + meso-2,6-diaminopimelate + ATP = UDP-N-acetyl-alpha-D-muramoyl-L-alanyl-gamma-D-glutamyl-meso-2,6-diaminopimelate + ADP + phosphate + H(+)</text>
        <dbReference type="Rhea" id="RHEA:23676"/>
        <dbReference type="ChEBI" id="CHEBI:15378"/>
        <dbReference type="ChEBI" id="CHEBI:30616"/>
        <dbReference type="ChEBI" id="CHEBI:43474"/>
        <dbReference type="ChEBI" id="CHEBI:57791"/>
        <dbReference type="ChEBI" id="CHEBI:83900"/>
        <dbReference type="ChEBI" id="CHEBI:83905"/>
        <dbReference type="ChEBI" id="CHEBI:456216"/>
        <dbReference type="EC" id="6.3.2.13"/>
    </reaction>
</comment>
<feature type="domain" description="Mur ligase central" evidence="11">
    <location>
        <begin position="109"/>
        <end position="305"/>
    </location>
</feature>
<comment type="caution">
    <text evidence="7">Lacks conserved residue(s) required for the propagation of feature annotation.</text>
</comment>
<dbReference type="GO" id="GO:0009252">
    <property type="term" value="P:peptidoglycan biosynthetic process"/>
    <property type="evidence" value="ECO:0007669"/>
    <property type="project" value="UniProtKB-UniRule"/>
</dbReference>
<evidence type="ECO:0000259" key="9">
    <source>
        <dbReference type="Pfam" id="PF01225"/>
    </source>
</evidence>
<evidence type="ECO:0000256" key="5">
    <source>
        <dbReference type="ARBA" id="ARBA00023306"/>
    </source>
</evidence>
<evidence type="ECO:0000259" key="10">
    <source>
        <dbReference type="Pfam" id="PF02875"/>
    </source>
</evidence>
<dbReference type="SUPFAM" id="SSF53244">
    <property type="entry name" value="MurD-like peptide ligases, peptide-binding domain"/>
    <property type="match status" value="1"/>
</dbReference>
<feature type="binding site" evidence="7">
    <location>
        <begin position="153"/>
        <end position="154"/>
    </location>
    <ligand>
        <name>UDP-N-acetyl-alpha-D-muramoyl-L-alanyl-D-glutamate</name>
        <dbReference type="ChEBI" id="CHEBI:83900"/>
    </ligand>
</feature>
<dbReference type="NCBIfam" id="TIGR01085">
    <property type="entry name" value="murE"/>
    <property type="match status" value="1"/>
</dbReference>
<dbReference type="Gene3D" id="3.40.1390.10">
    <property type="entry name" value="MurE/MurF, N-terminal domain"/>
    <property type="match status" value="1"/>
</dbReference>
<gene>
    <name evidence="7" type="primary">murE</name>
    <name evidence="12" type="ORF">IAC54_00640</name>
</gene>
<dbReference type="AlphaFoldDB" id="A0A9D9H744"/>
<reference evidence="12" key="1">
    <citation type="submission" date="2020-10" db="EMBL/GenBank/DDBJ databases">
        <authorList>
            <person name="Gilroy R."/>
        </authorList>
    </citation>
    <scope>NUCLEOTIDE SEQUENCE</scope>
    <source>
        <strain evidence="12">G3-4614</strain>
    </source>
</reference>
<dbReference type="GO" id="GO:0071555">
    <property type="term" value="P:cell wall organization"/>
    <property type="evidence" value="ECO:0007669"/>
    <property type="project" value="UniProtKB-KW"/>
</dbReference>
<comment type="cofactor">
    <cofactor evidence="7">
        <name>Mg(2+)</name>
        <dbReference type="ChEBI" id="CHEBI:18420"/>
    </cofactor>
</comment>
<dbReference type="SUPFAM" id="SSF63418">
    <property type="entry name" value="MurE/MurF N-terminal domain"/>
    <property type="match status" value="1"/>
</dbReference>
<name>A0A9D9H744_9BACT</name>
<evidence type="ECO:0000259" key="11">
    <source>
        <dbReference type="Pfam" id="PF08245"/>
    </source>
</evidence>
<keyword evidence="4 7" id="KW-0573">Peptidoglycan synthesis</keyword>
<dbReference type="Pfam" id="PF02875">
    <property type="entry name" value="Mur_ligase_C"/>
    <property type="match status" value="1"/>
</dbReference>
<evidence type="ECO:0000256" key="2">
    <source>
        <dbReference type="ARBA" id="ARBA00022618"/>
    </source>
</evidence>
<feature type="binding site" evidence="7">
    <location>
        <position position="180"/>
    </location>
    <ligand>
        <name>UDP-N-acetyl-alpha-D-muramoyl-L-alanyl-D-glutamate</name>
        <dbReference type="ChEBI" id="CHEBI:83900"/>
    </ligand>
</feature>
<dbReference type="InterPro" id="IPR013221">
    <property type="entry name" value="Mur_ligase_cen"/>
</dbReference>
<dbReference type="EMBL" id="JADIMW010000005">
    <property type="protein sequence ID" value="MBO8437393.1"/>
    <property type="molecule type" value="Genomic_DNA"/>
</dbReference>
<sequence length="486" mass="52275">MRIGDLIKDIKQLRCEGSVDTPVTGIGQDSRKVVPGTLFIAVRGTAADGHRFMDAAAESGAVCIVCEELPAVLRDGVTYVVTDDTREALGHIASAWYGYPSSALTLVGVTGTNGKTTVATLLYEMFRLQGEKVGLLSTVCNYIDDKPVAATHTTPDAITLNALLADMVKAGCSYAFMEVSSHSADQKRIAGLDFDGGIFTNLTRDHMDYHKTTEAYLKAKKSFFDSLGRDAFALVNSDDKNGSVMVQNCKGEVHTYSLSSVADFKGKIIESRLDGTLISVNGREVETLFVGRFNAYNLLAVYGAAVLLGMAPDTALVRLSMLVPVSGRFQTLRSSGGLTAVIDYAHTPDAVTNVLNSIKEVIGGKGRVITVVGAGGNRDTGKRPIMAAEAARLSDMVILTSDNPRFEDPDDIIAQMRAGLSPQMSKKVLSVTDRREAIRTALRLAQPGDVVLVAGKGHEDYQEIKGVKHHFNDREVVEEAFNELTC</sequence>
<keyword evidence="7" id="KW-0547">Nucleotide-binding</keyword>
<dbReference type="InterPro" id="IPR000713">
    <property type="entry name" value="Mur_ligase_N"/>
</dbReference>
<feature type="domain" description="Mur ligase C-terminal" evidence="10">
    <location>
        <begin position="327"/>
        <end position="457"/>
    </location>
</feature>
<feature type="binding site" evidence="7">
    <location>
        <position position="459"/>
    </location>
    <ligand>
        <name>meso-2,6-diaminopimelate</name>
        <dbReference type="ChEBI" id="CHEBI:57791"/>
    </ligand>
</feature>
<evidence type="ECO:0000256" key="7">
    <source>
        <dbReference type="HAMAP-Rule" id="MF_00208"/>
    </source>
</evidence>
<feature type="binding site" evidence="7">
    <location>
        <begin position="111"/>
        <end position="117"/>
    </location>
    <ligand>
        <name>ATP</name>
        <dbReference type="ChEBI" id="CHEBI:30616"/>
    </ligand>
</feature>
<feature type="binding site" evidence="7">
    <location>
        <position position="378"/>
    </location>
    <ligand>
        <name>meso-2,6-diaminopimelate</name>
        <dbReference type="ChEBI" id="CHEBI:57791"/>
    </ligand>
</feature>
<keyword evidence="6 7" id="KW-0961">Cell wall biogenesis/degradation</keyword>
<comment type="function">
    <text evidence="7">Catalyzes the addition of meso-diaminopimelic acid to the nucleotide precursor UDP-N-acetylmuramoyl-L-alanyl-D-glutamate (UMAG) in the biosynthesis of bacterial cell-wall peptidoglycan.</text>
</comment>
<dbReference type="InterPro" id="IPR035911">
    <property type="entry name" value="MurE/MurF_N"/>
</dbReference>
<feature type="binding site" evidence="7">
    <location>
        <position position="186"/>
    </location>
    <ligand>
        <name>UDP-N-acetyl-alpha-D-muramoyl-L-alanyl-D-glutamate</name>
        <dbReference type="ChEBI" id="CHEBI:83900"/>
    </ligand>
</feature>
<feature type="binding site" evidence="7">
    <location>
        <position position="188"/>
    </location>
    <ligand>
        <name>UDP-N-acetyl-alpha-D-muramoyl-L-alanyl-D-glutamate</name>
        <dbReference type="ChEBI" id="CHEBI:83900"/>
    </ligand>
</feature>
<evidence type="ECO:0000256" key="4">
    <source>
        <dbReference type="ARBA" id="ARBA00022984"/>
    </source>
</evidence>
<dbReference type="InterPro" id="IPR004101">
    <property type="entry name" value="Mur_ligase_C"/>
</dbReference>
<dbReference type="GO" id="GO:0008765">
    <property type="term" value="F:UDP-N-acetylmuramoylalanyl-D-glutamate-2,6-diaminopimelate ligase activity"/>
    <property type="evidence" value="ECO:0007669"/>
    <property type="project" value="UniProtKB-UniRule"/>
</dbReference>
<evidence type="ECO:0000313" key="13">
    <source>
        <dbReference type="Proteomes" id="UP000823636"/>
    </source>
</evidence>
<dbReference type="EC" id="6.3.2.13" evidence="7"/>
<dbReference type="InterPro" id="IPR036615">
    <property type="entry name" value="Mur_ligase_C_dom_sf"/>
</dbReference>
<accession>A0A9D9H744</accession>
<comment type="similarity">
    <text evidence="1 7">Belongs to the MurCDEF family. MurE subfamily.</text>
</comment>
<dbReference type="PANTHER" id="PTHR23135:SF4">
    <property type="entry name" value="UDP-N-ACETYLMURAMOYL-L-ALANYL-D-GLUTAMATE--2,6-DIAMINOPIMELATE LIGASE MURE HOMOLOG, CHLOROPLASTIC"/>
    <property type="match status" value="1"/>
</dbReference>
<keyword evidence="2 7" id="KW-0132">Cell division</keyword>
<protein>
    <recommendedName>
        <fullName evidence="7">UDP-N-acetylmuramoyl-L-alanyl-D-glutamate--2,6-diaminopimelate ligase</fullName>
        <ecNumber evidence="7">6.3.2.13</ecNumber>
    </recommendedName>
    <alternativeName>
        <fullName evidence="7">Meso-A2pm-adding enzyme</fullName>
    </alternativeName>
    <alternativeName>
        <fullName evidence="7">Meso-diaminopimelate-adding enzyme</fullName>
    </alternativeName>
    <alternativeName>
        <fullName evidence="7">UDP-MurNAc-L-Ala-D-Glu:meso-diaminopimelate ligase</fullName>
    </alternativeName>
    <alternativeName>
        <fullName evidence="7">UDP-MurNAc-tripeptide synthetase</fullName>
    </alternativeName>
    <alternativeName>
        <fullName evidence="7">UDP-N-acetylmuramyl-tripeptide synthetase</fullName>
    </alternativeName>
</protein>
<comment type="subcellular location">
    <subcellularLocation>
        <location evidence="7 8">Cytoplasm</location>
    </subcellularLocation>
</comment>
<dbReference type="Pfam" id="PF01225">
    <property type="entry name" value="Mur_ligase"/>
    <property type="match status" value="1"/>
</dbReference>
<dbReference type="HAMAP" id="MF_00208">
    <property type="entry name" value="MurE"/>
    <property type="match status" value="1"/>
</dbReference>
<dbReference type="InterPro" id="IPR036565">
    <property type="entry name" value="Mur-like_cat_sf"/>
</dbReference>
<keyword evidence="7" id="KW-0067">ATP-binding</keyword>
<evidence type="ECO:0000256" key="3">
    <source>
        <dbReference type="ARBA" id="ARBA00022960"/>
    </source>
</evidence>
<feature type="binding site" evidence="7">
    <location>
        <begin position="402"/>
        <end position="405"/>
    </location>
    <ligand>
        <name>meso-2,6-diaminopimelate</name>
        <dbReference type="ChEBI" id="CHEBI:57791"/>
    </ligand>
</feature>
<feature type="domain" description="Mur ligase N-terminal catalytic" evidence="9">
    <location>
        <begin position="23"/>
        <end position="97"/>
    </location>
</feature>
<keyword evidence="7" id="KW-0460">Magnesium</keyword>
<comment type="pathway">
    <text evidence="7 8">Cell wall biogenesis; peptidoglycan biosynthesis.</text>
</comment>
<dbReference type="PANTHER" id="PTHR23135">
    <property type="entry name" value="MUR LIGASE FAMILY MEMBER"/>
    <property type="match status" value="1"/>
</dbReference>